<keyword evidence="9 13" id="KW-0648">Protein biosynthesis</keyword>
<proteinExistence type="inferred from homology"/>
<evidence type="ECO:0000256" key="12">
    <source>
        <dbReference type="ARBA" id="ARBA00048248"/>
    </source>
</evidence>
<name>A0A2P6R4L3_ROSCH</name>
<dbReference type="EMBL" id="PDCK01000042">
    <property type="protein sequence ID" value="PRQ41373.1"/>
    <property type="molecule type" value="Genomic_DNA"/>
</dbReference>
<comment type="caution">
    <text evidence="14">The sequence shown here is derived from an EMBL/GenBank/DDBJ whole genome shotgun (WGS) entry which is preliminary data.</text>
</comment>
<organism evidence="14 15">
    <name type="scientific">Rosa chinensis</name>
    <name type="common">China rose</name>
    <dbReference type="NCBI Taxonomy" id="74649"/>
    <lineage>
        <taxon>Eukaryota</taxon>
        <taxon>Viridiplantae</taxon>
        <taxon>Streptophyta</taxon>
        <taxon>Embryophyta</taxon>
        <taxon>Tracheophyta</taxon>
        <taxon>Spermatophyta</taxon>
        <taxon>Magnoliopsida</taxon>
        <taxon>eudicotyledons</taxon>
        <taxon>Gunneridae</taxon>
        <taxon>Pentapetalae</taxon>
        <taxon>rosids</taxon>
        <taxon>fabids</taxon>
        <taxon>Rosales</taxon>
        <taxon>Rosaceae</taxon>
        <taxon>Rosoideae</taxon>
        <taxon>Rosoideae incertae sedis</taxon>
        <taxon>Rosa</taxon>
    </lineage>
</organism>
<dbReference type="EC" id="6.1.1.1" evidence="4"/>
<keyword evidence="5" id="KW-0963">Cytoplasm</keyword>
<keyword evidence="7 13" id="KW-0547">Nucleotide-binding</keyword>
<evidence type="ECO:0000256" key="10">
    <source>
        <dbReference type="ARBA" id="ARBA00023146"/>
    </source>
</evidence>
<protein>
    <recommendedName>
        <fullName evidence="4">tyrosine--tRNA ligase</fullName>
        <ecNumber evidence="4">6.1.1.1</ecNumber>
    </recommendedName>
    <alternativeName>
        <fullName evidence="11">Tyrosyl-tRNA synthetase</fullName>
    </alternativeName>
</protein>
<reference evidence="14 15" key="1">
    <citation type="journal article" date="2018" name="Nat. Genet.">
        <title>The Rosa genome provides new insights in the design of modern roses.</title>
        <authorList>
            <person name="Bendahmane M."/>
        </authorList>
    </citation>
    <scope>NUCLEOTIDE SEQUENCE [LARGE SCALE GENOMIC DNA]</scope>
    <source>
        <strain evidence="15">cv. Old Blush</strain>
    </source>
</reference>
<dbReference type="InterPro" id="IPR014729">
    <property type="entry name" value="Rossmann-like_a/b/a_fold"/>
</dbReference>
<keyword evidence="8 13" id="KW-0067">ATP-binding</keyword>
<evidence type="ECO:0000256" key="9">
    <source>
        <dbReference type="ARBA" id="ARBA00022917"/>
    </source>
</evidence>
<dbReference type="PANTHER" id="PTHR46264">
    <property type="entry name" value="TYROSINE-TRNA LIGASE"/>
    <property type="match status" value="1"/>
</dbReference>
<evidence type="ECO:0000256" key="3">
    <source>
        <dbReference type="ARBA" id="ARBA00005594"/>
    </source>
</evidence>
<evidence type="ECO:0000313" key="14">
    <source>
        <dbReference type="EMBL" id="PRQ41373.1"/>
    </source>
</evidence>
<evidence type="ECO:0000313" key="15">
    <source>
        <dbReference type="Proteomes" id="UP000238479"/>
    </source>
</evidence>
<evidence type="ECO:0000256" key="6">
    <source>
        <dbReference type="ARBA" id="ARBA00022598"/>
    </source>
</evidence>
<evidence type="ECO:0000256" key="7">
    <source>
        <dbReference type="ARBA" id="ARBA00022741"/>
    </source>
</evidence>
<dbReference type="SUPFAM" id="SSF52374">
    <property type="entry name" value="Nucleotidylyl transferase"/>
    <property type="match status" value="1"/>
</dbReference>
<evidence type="ECO:0000256" key="2">
    <source>
        <dbReference type="ARBA" id="ARBA00004514"/>
    </source>
</evidence>
<comment type="subcellular location">
    <subcellularLocation>
        <location evidence="2">Cytoplasm</location>
        <location evidence="2">Cytosol</location>
    </subcellularLocation>
</comment>
<dbReference type="FunFam" id="3.40.50.620:FF:000085">
    <property type="entry name" value="Tyrosine--tRNA ligase 1 cytoplasmic"/>
    <property type="match status" value="1"/>
</dbReference>
<dbReference type="GO" id="GO:0005829">
    <property type="term" value="C:cytosol"/>
    <property type="evidence" value="ECO:0007669"/>
    <property type="project" value="UniProtKB-SubCell"/>
</dbReference>
<sequence>MNIHNTYRMVRSVGEDCSEEKELKTLIANKPEPICFKRFQPSGLMHIAEGIMEMMNVNKLTNAGCRVKILIADQLARMNKKLGGDMEKIETVGLYMIEVWKAMGMNLKDGEVEILWSSKEVGSRVNEYLDLVSDITDKNSLARLKRCWKLMDRTDEVVYLNASQISTLAMQCADIFFLQADICQFGMDKREVNILAREYCDEIQRKNKPIVLSHHILPGLKEGQGKMSKKIPDSAIFMNDNEAEVNRKIKEAFCPEKVVEGNPCLEYIKYLIFPWFNGLAVEQIEQDGGVMTFKSFEDLIVHYQCGILQPDDLKVALSKAINKILQPVRNHFEDNDTAKQLLQSVLVCFYFAFRLH</sequence>
<dbReference type="AlphaFoldDB" id="A0A2P6R4L3"/>
<evidence type="ECO:0000256" key="1">
    <source>
        <dbReference type="ARBA" id="ARBA00002025"/>
    </source>
</evidence>
<dbReference type="InterPro" id="IPR002305">
    <property type="entry name" value="aa-tRNA-synth_Ic"/>
</dbReference>
<dbReference type="Proteomes" id="UP000238479">
    <property type="component" value="Chromosome 4"/>
</dbReference>
<dbReference type="Pfam" id="PF00579">
    <property type="entry name" value="tRNA-synt_1b"/>
    <property type="match status" value="1"/>
</dbReference>
<dbReference type="PANTHER" id="PTHR46264:SF4">
    <property type="entry name" value="TYROSINE--TRNA LIGASE, CYTOPLASMIC"/>
    <property type="match status" value="1"/>
</dbReference>
<comment type="similarity">
    <text evidence="3 13">Belongs to the class-I aminoacyl-tRNA synthetase family.</text>
</comment>
<evidence type="ECO:0000256" key="5">
    <source>
        <dbReference type="ARBA" id="ARBA00022490"/>
    </source>
</evidence>
<keyword evidence="15" id="KW-1185">Reference proteome</keyword>
<evidence type="ECO:0000256" key="11">
    <source>
        <dbReference type="ARBA" id="ARBA00033323"/>
    </source>
</evidence>
<dbReference type="NCBIfam" id="NF006330">
    <property type="entry name" value="PRK08560.1"/>
    <property type="match status" value="1"/>
</dbReference>
<dbReference type="Gene3D" id="3.40.50.620">
    <property type="entry name" value="HUPs"/>
    <property type="match status" value="2"/>
</dbReference>
<dbReference type="STRING" id="74649.A0A2P6R4L3"/>
<gene>
    <name evidence="14" type="ORF">RchiOBHm_Chr4g0446211</name>
</gene>
<dbReference type="PIRSF" id="PIRSF006588">
    <property type="entry name" value="TyrRS_arch_euk"/>
    <property type="match status" value="1"/>
</dbReference>
<dbReference type="InterPro" id="IPR050489">
    <property type="entry name" value="Tyr-tRNA_synthase"/>
</dbReference>
<dbReference type="GO" id="GO:0004831">
    <property type="term" value="F:tyrosine-tRNA ligase activity"/>
    <property type="evidence" value="ECO:0007669"/>
    <property type="project" value="UniProtKB-EC"/>
</dbReference>
<evidence type="ECO:0000256" key="4">
    <source>
        <dbReference type="ARBA" id="ARBA00013160"/>
    </source>
</evidence>
<comment type="catalytic activity">
    <reaction evidence="12">
        <text>tRNA(Tyr) + L-tyrosine + ATP = L-tyrosyl-tRNA(Tyr) + AMP + diphosphate + H(+)</text>
        <dbReference type="Rhea" id="RHEA:10220"/>
        <dbReference type="Rhea" id="RHEA-COMP:9706"/>
        <dbReference type="Rhea" id="RHEA-COMP:9707"/>
        <dbReference type="ChEBI" id="CHEBI:15378"/>
        <dbReference type="ChEBI" id="CHEBI:30616"/>
        <dbReference type="ChEBI" id="CHEBI:33019"/>
        <dbReference type="ChEBI" id="CHEBI:58315"/>
        <dbReference type="ChEBI" id="CHEBI:78442"/>
        <dbReference type="ChEBI" id="CHEBI:78536"/>
        <dbReference type="ChEBI" id="CHEBI:456215"/>
        <dbReference type="EC" id="6.1.1.1"/>
    </reaction>
</comment>
<dbReference type="Gramene" id="PRQ41373">
    <property type="protein sequence ID" value="PRQ41373"/>
    <property type="gene ID" value="RchiOBHm_Chr4g0446211"/>
</dbReference>
<dbReference type="FunFam" id="3.40.50.620:FF:000103">
    <property type="entry name" value="tyrosine--tRNA ligase 1, cytoplasmic"/>
    <property type="match status" value="1"/>
</dbReference>
<evidence type="ECO:0000256" key="13">
    <source>
        <dbReference type="RuleBase" id="RU363036"/>
    </source>
</evidence>
<comment type="function">
    <text evidence="1">Catalyzes the attachment of tyrosine to tRNA(Tyr) in a two-step reaction: tyrosine is first activated by ATP to form Tyr-AMP and then transferred to the acceptor end of tRNA(Tyr).</text>
</comment>
<dbReference type="GO" id="GO:0006437">
    <property type="term" value="P:tyrosyl-tRNA aminoacylation"/>
    <property type="evidence" value="ECO:0007669"/>
    <property type="project" value="TreeGrafter"/>
</dbReference>
<accession>A0A2P6R4L3</accession>
<dbReference type="GO" id="GO:0005524">
    <property type="term" value="F:ATP binding"/>
    <property type="evidence" value="ECO:0007669"/>
    <property type="project" value="UniProtKB-KW"/>
</dbReference>
<evidence type="ECO:0000256" key="8">
    <source>
        <dbReference type="ARBA" id="ARBA00022840"/>
    </source>
</evidence>
<keyword evidence="10 13" id="KW-0030">Aminoacyl-tRNA synthetase</keyword>
<dbReference type="InterPro" id="IPR023617">
    <property type="entry name" value="Tyr-tRNA-ligase_arc/euk-type"/>
</dbReference>
<keyword evidence="6 13" id="KW-0436">Ligase</keyword>